<reference evidence="3" key="1">
    <citation type="journal article" date="2023" name="Commun. Biol.">
        <title>Genome analysis of Parmales, the sister group of diatoms, reveals the evolutionary specialization of diatoms from phago-mixotrophs to photoautotrophs.</title>
        <authorList>
            <person name="Ban H."/>
            <person name="Sato S."/>
            <person name="Yoshikawa S."/>
            <person name="Yamada K."/>
            <person name="Nakamura Y."/>
            <person name="Ichinomiya M."/>
            <person name="Sato N."/>
            <person name="Blanc-Mathieu R."/>
            <person name="Endo H."/>
            <person name="Kuwata A."/>
            <person name="Ogata H."/>
        </authorList>
    </citation>
    <scope>NUCLEOTIDE SEQUENCE [LARGE SCALE GENOMIC DNA]</scope>
</reference>
<dbReference type="GO" id="GO:0000226">
    <property type="term" value="P:microtubule cytoskeleton organization"/>
    <property type="evidence" value="ECO:0007669"/>
    <property type="project" value="InterPro"/>
</dbReference>
<organism evidence="2 3">
    <name type="scientific">Triparma laevis f. inornata</name>
    <dbReference type="NCBI Taxonomy" id="1714386"/>
    <lineage>
        <taxon>Eukaryota</taxon>
        <taxon>Sar</taxon>
        <taxon>Stramenopiles</taxon>
        <taxon>Ochrophyta</taxon>
        <taxon>Bolidophyceae</taxon>
        <taxon>Parmales</taxon>
        <taxon>Triparmaceae</taxon>
        <taxon>Triparma</taxon>
    </lineage>
</organism>
<name>A0A9W7EDU2_9STRA</name>
<sequence>MLPSKDLSTLPSLIETTTSSLENIWSQVGYSDVEKSAQLTNLMTTILDMCTSKISEENAVMEQFRHAIDETRKEIIETSNALHREVMDGVLVEKGEGVTLTETLGSLTDVAEGLRKEAQGARERIKNSRSTIQNSHAALGTEVPDQFSSSASEDLSDSVVTAFETHAKDMNDKVNTRVGVVKGLVEDCQNLIKELQIESETTELDRKVMGSLSANKDGRTTLTSMVSGETSVGIGGAALEELTGRVGDLTAEKRRRKSKLGSLGAEIAQLWEKLRVPEDAQREFTESVQGLGMDTIMKGEMEVQRLNQLKTDMRGKLIEEARETIIGLWEETNASQQQRDGFKGLNVQEESEFTDELLQAHDEEIDVLRARLDQMRPMLKMIDRREEVVAERAQYEELQKDPDRLKQRGGALTKQLMMEEKMQKRIKKDLPKYTDAITKKLKEWKAECGEDFMYKGEPYTTIMERQESEWAAYKDSQAQQKLQKKQQEKARYSGASAKLNLPGQRKKVAKPLGNNNSIGRA</sequence>
<dbReference type="Pfam" id="PF03999">
    <property type="entry name" value="MAP65_ASE1"/>
    <property type="match status" value="1"/>
</dbReference>
<dbReference type="Gene3D" id="1.20.58.1520">
    <property type="match status" value="1"/>
</dbReference>
<dbReference type="Proteomes" id="UP001162640">
    <property type="component" value="Unassembled WGS sequence"/>
</dbReference>
<accession>A0A9W7EDU2</accession>
<gene>
    <name evidence="2" type="ORF">TL16_g06000</name>
</gene>
<dbReference type="GO" id="GO:0008017">
    <property type="term" value="F:microtubule binding"/>
    <property type="evidence" value="ECO:0007669"/>
    <property type="project" value="InterPro"/>
</dbReference>
<dbReference type="GO" id="GO:0005737">
    <property type="term" value="C:cytoplasm"/>
    <property type="evidence" value="ECO:0007669"/>
    <property type="project" value="TreeGrafter"/>
</dbReference>
<feature type="region of interest" description="Disordered" evidence="1">
    <location>
        <begin position="481"/>
        <end position="521"/>
    </location>
</feature>
<dbReference type="AlphaFoldDB" id="A0A9W7EDU2"/>
<proteinExistence type="predicted"/>
<comment type="caution">
    <text evidence="2">The sequence shown here is derived from an EMBL/GenBank/DDBJ whole genome shotgun (WGS) entry which is preliminary data.</text>
</comment>
<dbReference type="PANTHER" id="PTHR19321:SF41">
    <property type="entry name" value="FASCETTO-RELATED"/>
    <property type="match status" value="1"/>
</dbReference>
<evidence type="ECO:0000256" key="1">
    <source>
        <dbReference type="SAM" id="MobiDB-lite"/>
    </source>
</evidence>
<dbReference type="GO" id="GO:0005819">
    <property type="term" value="C:spindle"/>
    <property type="evidence" value="ECO:0007669"/>
    <property type="project" value="TreeGrafter"/>
</dbReference>
<feature type="non-terminal residue" evidence="2">
    <location>
        <position position="521"/>
    </location>
</feature>
<feature type="non-terminal residue" evidence="2">
    <location>
        <position position="1"/>
    </location>
</feature>
<dbReference type="PANTHER" id="PTHR19321">
    <property type="entry name" value="PROTEIN REGULATOR OF CYTOKINESIS 1 PRC1-RELATED"/>
    <property type="match status" value="1"/>
</dbReference>
<evidence type="ECO:0000313" key="2">
    <source>
        <dbReference type="EMBL" id="GMH72763.1"/>
    </source>
</evidence>
<dbReference type="EMBL" id="BLQM01000179">
    <property type="protein sequence ID" value="GMH72763.1"/>
    <property type="molecule type" value="Genomic_DNA"/>
</dbReference>
<protein>
    <submittedName>
        <fullName evidence="2">Uncharacterized protein</fullName>
    </submittedName>
</protein>
<dbReference type="InterPro" id="IPR007145">
    <property type="entry name" value="MAP65_Ase1_PRC1"/>
</dbReference>
<evidence type="ECO:0000313" key="3">
    <source>
        <dbReference type="Proteomes" id="UP001162640"/>
    </source>
</evidence>